<dbReference type="CDD" id="cd06170">
    <property type="entry name" value="LuxR_C_like"/>
    <property type="match status" value="1"/>
</dbReference>
<name>A0ABP7X6D9_9ACTN</name>
<evidence type="ECO:0000256" key="2">
    <source>
        <dbReference type="ARBA" id="ARBA00023125"/>
    </source>
</evidence>
<dbReference type="SMART" id="SM00421">
    <property type="entry name" value="HTH_LUXR"/>
    <property type="match status" value="1"/>
</dbReference>
<evidence type="ECO:0000313" key="6">
    <source>
        <dbReference type="Proteomes" id="UP001500683"/>
    </source>
</evidence>
<dbReference type="Gene3D" id="1.10.10.10">
    <property type="entry name" value="Winged helix-like DNA-binding domain superfamily/Winged helix DNA-binding domain"/>
    <property type="match status" value="1"/>
</dbReference>
<dbReference type="Proteomes" id="UP001500683">
    <property type="component" value="Unassembled WGS sequence"/>
</dbReference>
<accession>A0ABP7X6D9</accession>
<keyword evidence="6" id="KW-1185">Reference proteome</keyword>
<dbReference type="EMBL" id="BAAAZG010000081">
    <property type="protein sequence ID" value="GAA4105251.1"/>
    <property type="molecule type" value="Genomic_DNA"/>
</dbReference>
<feature type="domain" description="HTH luxR-type" evidence="4">
    <location>
        <begin position="456"/>
        <end position="519"/>
    </location>
</feature>
<dbReference type="SUPFAM" id="SSF48452">
    <property type="entry name" value="TPR-like"/>
    <property type="match status" value="1"/>
</dbReference>
<comment type="caution">
    <text evidence="5">The sequence shown here is derived from an EMBL/GenBank/DDBJ whole genome shotgun (WGS) entry which is preliminary data.</text>
</comment>
<evidence type="ECO:0000256" key="1">
    <source>
        <dbReference type="ARBA" id="ARBA00023015"/>
    </source>
</evidence>
<dbReference type="PANTHER" id="PTHR44688">
    <property type="entry name" value="DNA-BINDING TRANSCRIPTIONAL ACTIVATOR DEVR_DOSR"/>
    <property type="match status" value="1"/>
</dbReference>
<dbReference type="InterPro" id="IPR016032">
    <property type="entry name" value="Sig_transdc_resp-reg_C-effctor"/>
</dbReference>
<keyword evidence="3" id="KW-0804">Transcription</keyword>
<dbReference type="SUPFAM" id="SSF46894">
    <property type="entry name" value="C-terminal effector domain of the bipartite response regulators"/>
    <property type="match status" value="1"/>
</dbReference>
<dbReference type="InterPro" id="IPR000792">
    <property type="entry name" value="Tscrpt_reg_LuxR_C"/>
</dbReference>
<organism evidence="5 6">
    <name type="scientific">Actinomadura miaoliensis</name>
    <dbReference type="NCBI Taxonomy" id="430685"/>
    <lineage>
        <taxon>Bacteria</taxon>
        <taxon>Bacillati</taxon>
        <taxon>Actinomycetota</taxon>
        <taxon>Actinomycetes</taxon>
        <taxon>Streptosporangiales</taxon>
        <taxon>Thermomonosporaceae</taxon>
        <taxon>Actinomadura</taxon>
    </lineage>
</organism>
<dbReference type="PRINTS" id="PR00038">
    <property type="entry name" value="HTHLUXR"/>
</dbReference>
<sequence length="519" mass="55445">MLERAADLSPDRADRVRRMAAAAQAAADAGLAEQATALADRAAAETSDPVLRADLVRLRGVLADEQDRTAEAYRLFSDTADTVAGTAPDLAGYLLFQAASAAANAGDFAALERAVERAEDLGLPNAHLARALARMYAGQNAFTEGRVADGARAGRELLDGMGPCIGPREVTRAAWLRLLLGDVEGAHEAAAGLAERLRDQGAIGLLSTVLPLLARTHLQLGRHRDALGAATEGMRIAEDTGQHRHRVYHKTVLALLAAIEGDEERCAELAAEPLERGVAPGVVHAAGALSLLDLGLGRYEAALNRLLGVVSGPYRQGAIASLPDLVEAAVRAGRPEDGRDAAAWYADWAAQVGRPWAHAVALRCRALLEPEEQAGKTFAEAVELHRQGGPPFERARTELLYGEWLRRARRRNDARARLHAALETFERLGAAPWAERARGELRAAGESLTGAAPDEHADLLARLTPQELQVVRLAATGLSNREIGARLFLSPRTVGYHLYKAYPKLGVASRAELARLDLG</sequence>
<evidence type="ECO:0000256" key="3">
    <source>
        <dbReference type="ARBA" id="ARBA00023163"/>
    </source>
</evidence>
<dbReference type="Pfam" id="PF00196">
    <property type="entry name" value="GerE"/>
    <property type="match status" value="1"/>
</dbReference>
<dbReference type="PROSITE" id="PS50043">
    <property type="entry name" value="HTH_LUXR_2"/>
    <property type="match status" value="1"/>
</dbReference>
<gene>
    <name evidence="5" type="ORF">GCM10022214_85230</name>
</gene>
<evidence type="ECO:0000259" key="4">
    <source>
        <dbReference type="PROSITE" id="PS50043"/>
    </source>
</evidence>
<reference evidence="6" key="1">
    <citation type="journal article" date="2019" name="Int. J. Syst. Evol. Microbiol.">
        <title>The Global Catalogue of Microorganisms (GCM) 10K type strain sequencing project: providing services to taxonomists for standard genome sequencing and annotation.</title>
        <authorList>
            <consortium name="The Broad Institute Genomics Platform"/>
            <consortium name="The Broad Institute Genome Sequencing Center for Infectious Disease"/>
            <person name="Wu L."/>
            <person name="Ma J."/>
        </authorList>
    </citation>
    <scope>NUCLEOTIDE SEQUENCE [LARGE SCALE GENOMIC DNA]</scope>
    <source>
        <strain evidence="6">JCM 16702</strain>
    </source>
</reference>
<keyword evidence="1" id="KW-0805">Transcription regulation</keyword>
<dbReference type="InterPro" id="IPR036388">
    <property type="entry name" value="WH-like_DNA-bd_sf"/>
</dbReference>
<dbReference type="InterPro" id="IPR011990">
    <property type="entry name" value="TPR-like_helical_dom_sf"/>
</dbReference>
<dbReference type="PANTHER" id="PTHR44688:SF16">
    <property type="entry name" value="DNA-BINDING TRANSCRIPTIONAL ACTIVATOR DEVR_DOSR"/>
    <property type="match status" value="1"/>
</dbReference>
<evidence type="ECO:0000313" key="5">
    <source>
        <dbReference type="EMBL" id="GAA4105251.1"/>
    </source>
</evidence>
<proteinExistence type="predicted"/>
<keyword evidence="2" id="KW-0238">DNA-binding</keyword>
<protein>
    <recommendedName>
        <fullName evidence="4">HTH luxR-type domain-containing protein</fullName>
    </recommendedName>
</protein>